<comment type="subcellular location">
    <subcellularLocation>
        <location evidence="3">Peroxisome</location>
    </subcellularLocation>
</comment>
<evidence type="ECO:0000256" key="12">
    <source>
        <dbReference type="PIRNR" id="PIRNR000168"/>
    </source>
</evidence>
<comment type="similarity">
    <text evidence="5 12">Belongs to the acyl-CoA oxidase family.</text>
</comment>
<dbReference type="InterPro" id="IPR002655">
    <property type="entry name" value="Acyl-CoA_oxidase_C"/>
</dbReference>
<dbReference type="PANTHER" id="PTHR10909:SF250">
    <property type="entry name" value="PEROXISOMAL ACYL-COENZYME A OXIDASE 1"/>
    <property type="match status" value="1"/>
</dbReference>
<keyword evidence="7 12" id="KW-0274">FAD</keyword>
<evidence type="ECO:0000256" key="14">
    <source>
        <dbReference type="PIRSR" id="PIRSR000168-2"/>
    </source>
</evidence>
<evidence type="ECO:0000256" key="3">
    <source>
        <dbReference type="ARBA" id="ARBA00004275"/>
    </source>
</evidence>
<evidence type="ECO:0000256" key="11">
    <source>
        <dbReference type="ARBA" id="ARBA00023140"/>
    </source>
</evidence>
<keyword evidence="19" id="KW-1185">Reference proteome</keyword>
<evidence type="ECO:0000256" key="5">
    <source>
        <dbReference type="ARBA" id="ARBA00006288"/>
    </source>
</evidence>
<feature type="domain" description="Acyl-coenzyme A oxidase N-terminal" evidence="16">
    <location>
        <begin position="32"/>
        <end position="128"/>
    </location>
</feature>
<evidence type="ECO:0000256" key="10">
    <source>
        <dbReference type="ARBA" id="ARBA00023098"/>
    </source>
</evidence>
<dbReference type="InterPro" id="IPR046373">
    <property type="entry name" value="Acyl-CoA_Oxase/DH_mid-dom_sf"/>
</dbReference>
<dbReference type="GO" id="GO:0055088">
    <property type="term" value="P:lipid homeostasis"/>
    <property type="evidence" value="ECO:0007669"/>
    <property type="project" value="TreeGrafter"/>
</dbReference>
<dbReference type="Proteomes" id="UP000267821">
    <property type="component" value="Unassembled WGS sequence"/>
</dbReference>
<protein>
    <recommendedName>
        <fullName evidence="12">Acyl-coenzyme A oxidase</fullName>
    </recommendedName>
</protein>
<dbReference type="AlphaFoldDB" id="A0A3N4LCL9"/>
<dbReference type="InterPro" id="IPR029320">
    <property type="entry name" value="Acyl-CoA_ox_N"/>
</dbReference>
<feature type="active site" description="Proton acceptor" evidence="13">
    <location>
        <position position="429"/>
    </location>
</feature>
<dbReference type="GO" id="GO:0003997">
    <property type="term" value="F:acyl-CoA oxidase activity"/>
    <property type="evidence" value="ECO:0007669"/>
    <property type="project" value="UniProtKB-EC"/>
</dbReference>
<feature type="domain" description="Acyl-CoA oxidase C-alpha1" evidence="17">
    <location>
        <begin position="280"/>
        <end position="444"/>
    </location>
</feature>
<dbReference type="PIRSF" id="PIRSF000168">
    <property type="entry name" value="Acyl-CoA_oxidase"/>
    <property type="match status" value="1"/>
</dbReference>
<dbReference type="SUPFAM" id="SSF56645">
    <property type="entry name" value="Acyl-CoA dehydrogenase NM domain-like"/>
    <property type="match status" value="1"/>
</dbReference>
<evidence type="ECO:0000256" key="6">
    <source>
        <dbReference type="ARBA" id="ARBA00022630"/>
    </source>
</evidence>
<feature type="domain" description="Acyl-CoA oxidase C-terminal" evidence="15">
    <location>
        <begin position="480"/>
        <end position="634"/>
    </location>
</feature>
<dbReference type="FunFam" id="1.20.140.10:FF:000015">
    <property type="entry name" value="Acyl-coenzyme A oxidase"/>
    <property type="match status" value="1"/>
</dbReference>
<evidence type="ECO:0000256" key="13">
    <source>
        <dbReference type="PIRSR" id="PIRSR000168-1"/>
    </source>
</evidence>
<organism evidence="18 19">
    <name type="scientific">Terfezia boudieri ATCC MYA-4762</name>
    <dbReference type="NCBI Taxonomy" id="1051890"/>
    <lineage>
        <taxon>Eukaryota</taxon>
        <taxon>Fungi</taxon>
        <taxon>Dikarya</taxon>
        <taxon>Ascomycota</taxon>
        <taxon>Pezizomycotina</taxon>
        <taxon>Pezizomycetes</taxon>
        <taxon>Pezizales</taxon>
        <taxon>Pezizaceae</taxon>
        <taxon>Terfezia</taxon>
    </lineage>
</organism>
<comment type="cofactor">
    <cofactor evidence="2">
        <name>FAD</name>
        <dbReference type="ChEBI" id="CHEBI:57692"/>
    </cofactor>
</comment>
<dbReference type="FunFam" id="2.40.110.10:FF:000050">
    <property type="entry name" value="Acyl-coenzyme A oxidase"/>
    <property type="match status" value="1"/>
</dbReference>
<dbReference type="GO" id="GO:0005504">
    <property type="term" value="F:fatty acid binding"/>
    <property type="evidence" value="ECO:0007669"/>
    <property type="project" value="TreeGrafter"/>
</dbReference>
<dbReference type="EMBL" id="ML121569">
    <property type="protein sequence ID" value="RPB20623.1"/>
    <property type="molecule type" value="Genomic_DNA"/>
</dbReference>
<dbReference type="GO" id="GO:0071949">
    <property type="term" value="F:FAD binding"/>
    <property type="evidence" value="ECO:0007669"/>
    <property type="project" value="InterPro"/>
</dbReference>
<dbReference type="UniPathway" id="UPA00661"/>
<feature type="binding site" evidence="14">
    <location>
        <position position="135"/>
    </location>
    <ligand>
        <name>FAD</name>
        <dbReference type="ChEBI" id="CHEBI:57692"/>
    </ligand>
</feature>
<feature type="binding site" evidence="14">
    <location>
        <position position="176"/>
    </location>
    <ligand>
        <name>FAD</name>
        <dbReference type="ChEBI" id="CHEBI:57692"/>
    </ligand>
</feature>
<accession>A0A3N4LCL9</accession>
<evidence type="ECO:0000259" key="15">
    <source>
        <dbReference type="Pfam" id="PF01756"/>
    </source>
</evidence>
<dbReference type="InterPro" id="IPR055060">
    <property type="entry name" value="ACOX_C_alpha1"/>
</dbReference>
<dbReference type="SUPFAM" id="SSF47203">
    <property type="entry name" value="Acyl-CoA dehydrogenase C-terminal domain-like"/>
    <property type="match status" value="2"/>
</dbReference>
<evidence type="ECO:0000313" key="18">
    <source>
        <dbReference type="EMBL" id="RPB20623.1"/>
    </source>
</evidence>
<dbReference type="Pfam" id="PF14749">
    <property type="entry name" value="Acyl-CoA_ox_N"/>
    <property type="match status" value="1"/>
</dbReference>
<keyword evidence="11" id="KW-0576">Peroxisome</keyword>
<dbReference type="GO" id="GO:0033540">
    <property type="term" value="P:fatty acid beta-oxidation using acyl-CoA oxidase"/>
    <property type="evidence" value="ECO:0007669"/>
    <property type="project" value="UniProtKB-UniPathway"/>
</dbReference>
<dbReference type="OrthoDB" id="538336at2759"/>
<dbReference type="Gene3D" id="2.40.110.10">
    <property type="entry name" value="Butyryl-CoA Dehydrogenase, subunit A, domain 2"/>
    <property type="match status" value="1"/>
</dbReference>
<evidence type="ECO:0000256" key="4">
    <source>
        <dbReference type="ARBA" id="ARBA00004846"/>
    </source>
</evidence>
<dbReference type="Gene3D" id="1.10.540.10">
    <property type="entry name" value="Acyl-CoA dehydrogenase/oxidase, N-terminal domain"/>
    <property type="match status" value="1"/>
</dbReference>
<dbReference type="STRING" id="1051890.A0A3N4LCL9"/>
<evidence type="ECO:0000256" key="8">
    <source>
        <dbReference type="ARBA" id="ARBA00022832"/>
    </source>
</evidence>
<evidence type="ECO:0000256" key="2">
    <source>
        <dbReference type="ARBA" id="ARBA00001974"/>
    </source>
</evidence>
<evidence type="ECO:0000313" key="19">
    <source>
        <dbReference type="Proteomes" id="UP000267821"/>
    </source>
</evidence>
<dbReference type="Gene3D" id="1.20.140.10">
    <property type="entry name" value="Butyryl-CoA Dehydrogenase, subunit A, domain 3"/>
    <property type="match status" value="2"/>
</dbReference>
<gene>
    <name evidence="18" type="ORF">L211DRAFT_792032</name>
</gene>
<comment type="catalytic activity">
    <reaction evidence="1">
        <text>a 2,3-saturated acyl-CoA + O2 = a (2E)-enoyl-CoA + H2O2</text>
        <dbReference type="Rhea" id="RHEA:38959"/>
        <dbReference type="ChEBI" id="CHEBI:15379"/>
        <dbReference type="ChEBI" id="CHEBI:16240"/>
        <dbReference type="ChEBI" id="CHEBI:58856"/>
        <dbReference type="ChEBI" id="CHEBI:65111"/>
        <dbReference type="EC" id="1.3.3.6"/>
    </reaction>
</comment>
<dbReference type="FunCoup" id="A0A3N4LCL9">
    <property type="interactions" value="371"/>
</dbReference>
<evidence type="ECO:0000259" key="17">
    <source>
        <dbReference type="Pfam" id="PF22924"/>
    </source>
</evidence>
<evidence type="ECO:0000259" key="16">
    <source>
        <dbReference type="Pfam" id="PF14749"/>
    </source>
</evidence>
<dbReference type="InParanoid" id="A0A3N4LCL9"/>
<reference evidence="18 19" key="1">
    <citation type="journal article" date="2018" name="Nat. Ecol. Evol.">
        <title>Pezizomycetes genomes reveal the molecular basis of ectomycorrhizal truffle lifestyle.</title>
        <authorList>
            <person name="Murat C."/>
            <person name="Payen T."/>
            <person name="Noel B."/>
            <person name="Kuo A."/>
            <person name="Morin E."/>
            <person name="Chen J."/>
            <person name="Kohler A."/>
            <person name="Krizsan K."/>
            <person name="Balestrini R."/>
            <person name="Da Silva C."/>
            <person name="Montanini B."/>
            <person name="Hainaut M."/>
            <person name="Levati E."/>
            <person name="Barry K.W."/>
            <person name="Belfiori B."/>
            <person name="Cichocki N."/>
            <person name="Clum A."/>
            <person name="Dockter R.B."/>
            <person name="Fauchery L."/>
            <person name="Guy J."/>
            <person name="Iotti M."/>
            <person name="Le Tacon F."/>
            <person name="Lindquist E.A."/>
            <person name="Lipzen A."/>
            <person name="Malagnac F."/>
            <person name="Mello A."/>
            <person name="Molinier V."/>
            <person name="Miyauchi S."/>
            <person name="Poulain J."/>
            <person name="Riccioni C."/>
            <person name="Rubini A."/>
            <person name="Sitrit Y."/>
            <person name="Splivallo R."/>
            <person name="Traeger S."/>
            <person name="Wang M."/>
            <person name="Zifcakova L."/>
            <person name="Wipf D."/>
            <person name="Zambonelli A."/>
            <person name="Paolocci F."/>
            <person name="Nowrousian M."/>
            <person name="Ottonello S."/>
            <person name="Baldrian P."/>
            <person name="Spatafora J.W."/>
            <person name="Henrissat B."/>
            <person name="Nagy L.G."/>
            <person name="Aury J.M."/>
            <person name="Wincker P."/>
            <person name="Grigoriev I.V."/>
            <person name="Bonfante P."/>
            <person name="Martin F.M."/>
        </authorList>
    </citation>
    <scope>NUCLEOTIDE SEQUENCE [LARGE SCALE GENOMIC DNA]</scope>
    <source>
        <strain evidence="18 19">ATCC MYA-4762</strain>
    </source>
</reference>
<dbReference type="InterPro" id="IPR009100">
    <property type="entry name" value="AcylCoA_DH/oxidase_NM_dom_sf"/>
</dbReference>
<sequence>MPTDLELARASGQLDIKAIHDLLLLPSRKLLRDKVQNTLEKEPLWDPTIRPHLNQAQSLLRSLRLCYRLLQLRKLHNWSQEEYREALSLSDDKLPTTLHEIAFINIIYSQGTNEQREQWLPRCQRLEFVGCYAQTELAHGSNVQGLLTTATYDYEDGRDEFIIDSGGIEGAKWWIGGAGVLANFALVQAILKVPRRGEGVESLGPHLFLVPIRSLTTHLPLPGVTVGDIGPKAYGGFAGMDNAYIKFDNVRIPRTNMLMRFAELARGGKYTKAKHDKISYGSMVAMRARMPENMGWVLGKAVTTAIRYCVIRRQFTSPGELGGNEIQVIYYASVKHRLFPLLAQSYAFIVCGRELQNRYTQMQEALVSRGDTSMLPEIHSLSIALKVATTNDAVKGMEVARRAMGGHGFSWMSGVGVWWANSTASQTYEGDNYVIAQQTARGLLKHLQRLHQAKAVGEKDYELPPSSGYLNLAARSFWLNPSVILSLLSSRAAYLLGQLALAISTSPQKSWTDHSFATFALCRAHAELYLASTFFSILSSRPDIPPPVYTLVLIYSLHTITSSLSDLLESETLTPSNARELRYVYDWILMEGLSVSDVVSLTDAFGFRDWEVGVLGGKEGRVYEQMWDEVQWREGKEGRGKREKVAEFEGGQRDIWERVREEARGVLGFWKEGGEVQNEGERKRAAKL</sequence>
<keyword evidence="8" id="KW-0276">Fatty acid metabolism</keyword>
<evidence type="ECO:0000256" key="9">
    <source>
        <dbReference type="ARBA" id="ARBA00023002"/>
    </source>
</evidence>
<proteinExistence type="inferred from homology"/>
<evidence type="ECO:0000256" key="7">
    <source>
        <dbReference type="ARBA" id="ARBA00022827"/>
    </source>
</evidence>
<dbReference type="GO" id="GO:0005777">
    <property type="term" value="C:peroxisome"/>
    <property type="evidence" value="ECO:0007669"/>
    <property type="project" value="UniProtKB-SubCell"/>
</dbReference>
<dbReference type="InterPro" id="IPR037069">
    <property type="entry name" value="AcylCoA_DH/ox_N_sf"/>
</dbReference>
<dbReference type="Pfam" id="PF22924">
    <property type="entry name" value="ACOX_C_alpha1"/>
    <property type="match status" value="1"/>
</dbReference>
<dbReference type="Pfam" id="PF01756">
    <property type="entry name" value="ACOX"/>
    <property type="match status" value="1"/>
</dbReference>
<keyword evidence="10" id="KW-0443">Lipid metabolism</keyword>
<name>A0A3N4LCL9_9PEZI</name>
<evidence type="ECO:0000256" key="1">
    <source>
        <dbReference type="ARBA" id="ARBA00001201"/>
    </source>
</evidence>
<dbReference type="InterPro" id="IPR012258">
    <property type="entry name" value="Acyl-CoA_oxidase"/>
</dbReference>
<dbReference type="InterPro" id="IPR036250">
    <property type="entry name" value="AcylCo_DH-like_C"/>
</dbReference>
<keyword evidence="9" id="KW-0560">Oxidoreductase</keyword>
<keyword evidence="6 12" id="KW-0285">Flavoprotein</keyword>
<comment type="pathway">
    <text evidence="4">Lipid metabolism; peroxisomal fatty acid beta-oxidation.</text>
</comment>
<dbReference type="PANTHER" id="PTHR10909">
    <property type="entry name" value="ELECTRON TRANSPORT OXIDOREDUCTASE"/>
    <property type="match status" value="1"/>
</dbReference>